<feature type="binding site" evidence="4">
    <location>
        <position position="194"/>
    </location>
    <ligand>
        <name>S-adenosyl-L-methionine</name>
        <dbReference type="ChEBI" id="CHEBI:59789"/>
    </ligand>
</feature>
<keyword evidence="3 4" id="KW-0949">S-adenosyl-L-methionine</keyword>
<accession>D5BMY2</accession>
<dbReference type="SUPFAM" id="SSF53335">
    <property type="entry name" value="S-adenosyl-L-methionine-dependent methyltransferases"/>
    <property type="match status" value="1"/>
</dbReference>
<dbReference type="HOGENOM" id="CLU_018398_3_1_5"/>
<dbReference type="InterPro" id="IPR050320">
    <property type="entry name" value="N5-glutamine_MTase"/>
</dbReference>
<dbReference type="EMBL" id="CP001751">
    <property type="protein sequence ID" value="ADE40175.1"/>
    <property type="molecule type" value="Genomic_DNA"/>
</dbReference>
<dbReference type="KEGG" id="apb:SAR116_1932"/>
<keyword evidence="8" id="KW-1185">Reference proteome</keyword>
<dbReference type="Proteomes" id="UP000007460">
    <property type="component" value="Chromosome"/>
</dbReference>
<evidence type="ECO:0000259" key="5">
    <source>
        <dbReference type="Pfam" id="PF13847"/>
    </source>
</evidence>
<keyword evidence="1 4" id="KW-0489">Methyltransferase</keyword>
<dbReference type="NCBIfam" id="TIGR00536">
    <property type="entry name" value="hemK_fam"/>
    <property type="match status" value="1"/>
</dbReference>
<protein>
    <recommendedName>
        <fullName evidence="4">Release factor glutamine methyltransferase</fullName>
        <shortName evidence="4">RF MTase</shortName>
        <ecNumber evidence="4">2.1.1.297</ecNumber>
    </recommendedName>
    <alternativeName>
        <fullName evidence="4">N5-glutamine methyltransferase PrmC</fullName>
    </alternativeName>
    <alternativeName>
        <fullName evidence="4">Protein-(glutamine-N5) MTase PrmC</fullName>
    </alternativeName>
    <alternativeName>
        <fullName evidence="4">Protein-glutamine N-methyltransferase PrmC</fullName>
    </alternativeName>
</protein>
<dbReference type="InterPro" id="IPR004556">
    <property type="entry name" value="HemK-like"/>
</dbReference>
<dbReference type="InterPro" id="IPR002052">
    <property type="entry name" value="DNA_methylase_N6_adenine_CS"/>
</dbReference>
<dbReference type="CDD" id="cd02440">
    <property type="entry name" value="AdoMet_MTases"/>
    <property type="match status" value="1"/>
</dbReference>
<comment type="similarity">
    <text evidence="4">Belongs to the protein N5-glutamine methyltransferase family. PrmC subfamily.</text>
</comment>
<dbReference type="PANTHER" id="PTHR18895">
    <property type="entry name" value="HEMK METHYLTRANSFERASE"/>
    <property type="match status" value="1"/>
</dbReference>
<comment type="catalytic activity">
    <reaction evidence="4">
        <text>L-glutaminyl-[peptide chain release factor] + S-adenosyl-L-methionine = N(5)-methyl-L-glutaminyl-[peptide chain release factor] + S-adenosyl-L-homocysteine + H(+)</text>
        <dbReference type="Rhea" id="RHEA:42896"/>
        <dbReference type="Rhea" id="RHEA-COMP:10271"/>
        <dbReference type="Rhea" id="RHEA-COMP:10272"/>
        <dbReference type="ChEBI" id="CHEBI:15378"/>
        <dbReference type="ChEBI" id="CHEBI:30011"/>
        <dbReference type="ChEBI" id="CHEBI:57856"/>
        <dbReference type="ChEBI" id="CHEBI:59789"/>
        <dbReference type="ChEBI" id="CHEBI:61891"/>
        <dbReference type="EC" id="2.1.1.297"/>
    </reaction>
</comment>
<dbReference type="PANTHER" id="PTHR18895:SF74">
    <property type="entry name" value="MTRF1L RELEASE FACTOR GLUTAMINE METHYLTRANSFERASE"/>
    <property type="match status" value="1"/>
</dbReference>
<dbReference type="Pfam" id="PF17827">
    <property type="entry name" value="PrmC_N"/>
    <property type="match status" value="1"/>
</dbReference>
<evidence type="ECO:0000256" key="3">
    <source>
        <dbReference type="ARBA" id="ARBA00022691"/>
    </source>
</evidence>
<feature type="binding site" evidence="4">
    <location>
        <position position="149"/>
    </location>
    <ligand>
        <name>S-adenosyl-L-methionine</name>
        <dbReference type="ChEBI" id="CHEBI:59789"/>
    </ligand>
</feature>
<feature type="binding site" evidence="4">
    <location>
        <begin position="194"/>
        <end position="197"/>
    </location>
    <ligand>
        <name>substrate</name>
    </ligand>
</feature>
<evidence type="ECO:0000259" key="6">
    <source>
        <dbReference type="Pfam" id="PF17827"/>
    </source>
</evidence>
<dbReference type="STRING" id="488538.SAR116_1932"/>
<dbReference type="GO" id="GO:0102559">
    <property type="term" value="F:peptide chain release factor N(5)-glutamine methyltransferase activity"/>
    <property type="evidence" value="ECO:0007669"/>
    <property type="project" value="UniProtKB-EC"/>
</dbReference>
<dbReference type="Gene3D" id="1.10.8.10">
    <property type="entry name" value="DNA helicase RuvA subunit, C-terminal domain"/>
    <property type="match status" value="1"/>
</dbReference>
<evidence type="ECO:0000256" key="2">
    <source>
        <dbReference type="ARBA" id="ARBA00022679"/>
    </source>
</evidence>
<dbReference type="InterPro" id="IPR029063">
    <property type="entry name" value="SAM-dependent_MTases_sf"/>
</dbReference>
<proteinExistence type="inferred from homology"/>
<name>D5BMY2_PUNMI</name>
<comment type="function">
    <text evidence="4">Methylates the class 1 translation termination release factors RF1/PrfA and RF2/PrfB on the glutamine residue of the universally conserved GGQ motif.</text>
</comment>
<evidence type="ECO:0000256" key="4">
    <source>
        <dbReference type="HAMAP-Rule" id="MF_02126"/>
    </source>
</evidence>
<organism evidence="7 8">
    <name type="scientific">Puniceispirillum marinum (strain IMCC1322)</name>
    <dbReference type="NCBI Taxonomy" id="488538"/>
    <lineage>
        <taxon>Bacteria</taxon>
        <taxon>Pseudomonadati</taxon>
        <taxon>Pseudomonadota</taxon>
        <taxon>Alphaproteobacteria</taxon>
        <taxon>Candidatus Puniceispirillales</taxon>
        <taxon>Candidatus Puniceispirillaceae</taxon>
        <taxon>Candidatus Puniceispirillum</taxon>
    </lineage>
</organism>
<dbReference type="NCBIfam" id="TIGR03534">
    <property type="entry name" value="RF_mod_PrmC"/>
    <property type="match status" value="1"/>
</dbReference>
<feature type="domain" description="Release factor glutamine methyltransferase N-terminal" evidence="6">
    <location>
        <begin position="7"/>
        <end position="75"/>
    </location>
</feature>
<dbReference type="InterPro" id="IPR019874">
    <property type="entry name" value="RF_methyltr_PrmC"/>
</dbReference>
<gene>
    <name evidence="4" type="primary">prmC</name>
    <name evidence="7" type="ordered locus">SAR116_1932</name>
</gene>
<dbReference type="GO" id="GO:0003676">
    <property type="term" value="F:nucleic acid binding"/>
    <property type="evidence" value="ECO:0007669"/>
    <property type="project" value="InterPro"/>
</dbReference>
<dbReference type="GO" id="GO:0032259">
    <property type="term" value="P:methylation"/>
    <property type="evidence" value="ECO:0007669"/>
    <property type="project" value="UniProtKB-KW"/>
</dbReference>
<sequence length="289" mass="31058">MQDAREILLDVAAILSAASIDSPQQDARLLLGAALGRDDAVLPHESISFGDMEKALLETLVARRIAREPVSRIRGWREFWSLRFALSSATLDPRPDSEIIVATAIAAAKARSIVNPAKQLKLLDLGTGSGCLLLACLSELPDAVGLGLDISEDALATARNNATALGLAEQSRFYQHSFMDEMSQFGSFDIILCNPPYIPAAEITALEPEVARYEPMRALDGGADGLDCWRGLMTVVPSCLAAGGCLVVEIGAGQEDDVIQLAEMANMTCVEMHKDLAGITRCLMFRLKN</sequence>
<dbReference type="InterPro" id="IPR040758">
    <property type="entry name" value="PrmC_N"/>
</dbReference>
<feature type="binding site" evidence="4">
    <location>
        <position position="178"/>
    </location>
    <ligand>
        <name>S-adenosyl-L-methionine</name>
        <dbReference type="ChEBI" id="CHEBI:59789"/>
    </ligand>
</feature>
<keyword evidence="2 4" id="KW-0808">Transferase</keyword>
<reference evidence="7 8" key="1">
    <citation type="journal article" date="2010" name="J. Bacteriol.">
        <title>Complete genome sequence of "Candidatus Puniceispirillum marinum" IMCC1322, a representative of the SAR116 clade in the Alphaproteobacteria.</title>
        <authorList>
            <person name="Oh H.M."/>
            <person name="Kwon K.K."/>
            <person name="Kang I."/>
            <person name="Kang S.G."/>
            <person name="Lee J.H."/>
            <person name="Kim S.J."/>
            <person name="Cho J.C."/>
        </authorList>
    </citation>
    <scope>NUCLEOTIDE SEQUENCE [LARGE SCALE GENOMIC DNA]</scope>
    <source>
        <strain evidence="7 8">IMCC1322</strain>
    </source>
</reference>
<dbReference type="PROSITE" id="PS00092">
    <property type="entry name" value="N6_MTASE"/>
    <property type="match status" value="1"/>
</dbReference>
<dbReference type="AlphaFoldDB" id="D5BMY2"/>
<feature type="binding site" evidence="4">
    <location>
        <begin position="126"/>
        <end position="130"/>
    </location>
    <ligand>
        <name>S-adenosyl-L-methionine</name>
        <dbReference type="ChEBI" id="CHEBI:59789"/>
    </ligand>
</feature>
<dbReference type="eggNOG" id="COG2890">
    <property type="taxonomic scope" value="Bacteria"/>
</dbReference>
<evidence type="ECO:0000313" key="8">
    <source>
        <dbReference type="Proteomes" id="UP000007460"/>
    </source>
</evidence>
<evidence type="ECO:0000256" key="1">
    <source>
        <dbReference type="ARBA" id="ARBA00022603"/>
    </source>
</evidence>
<dbReference type="Gene3D" id="3.40.50.150">
    <property type="entry name" value="Vaccinia Virus protein VP39"/>
    <property type="match status" value="1"/>
</dbReference>
<feature type="domain" description="Methyltransferase" evidence="5">
    <location>
        <begin position="118"/>
        <end position="194"/>
    </location>
</feature>
<dbReference type="EC" id="2.1.1.297" evidence="4"/>
<dbReference type="InterPro" id="IPR025714">
    <property type="entry name" value="Methyltranfer_dom"/>
</dbReference>
<evidence type="ECO:0000313" key="7">
    <source>
        <dbReference type="EMBL" id="ADE40175.1"/>
    </source>
</evidence>
<dbReference type="HAMAP" id="MF_02126">
    <property type="entry name" value="RF_methyltr_PrmC"/>
    <property type="match status" value="1"/>
</dbReference>
<dbReference type="Pfam" id="PF13847">
    <property type="entry name" value="Methyltransf_31"/>
    <property type="match status" value="1"/>
</dbReference>